<reference evidence="1 2" key="1">
    <citation type="submission" date="2023-03" db="EMBL/GenBank/DDBJ databases">
        <title>Paludisphaera mucosa sp. nov. a novel planctomycete from northern fen.</title>
        <authorList>
            <person name="Ivanova A."/>
        </authorList>
    </citation>
    <scope>NUCLEOTIDE SEQUENCE [LARGE SCALE GENOMIC DNA]</scope>
    <source>
        <strain evidence="1 2">Pla2</strain>
    </source>
</reference>
<dbReference type="EMBL" id="JARRAG010000002">
    <property type="protein sequence ID" value="MDG3004472.1"/>
    <property type="molecule type" value="Genomic_DNA"/>
</dbReference>
<comment type="caution">
    <text evidence="1">The sequence shown here is derived from an EMBL/GenBank/DDBJ whole genome shotgun (WGS) entry which is preliminary data.</text>
</comment>
<evidence type="ECO:0000313" key="2">
    <source>
        <dbReference type="Proteomes" id="UP001216907"/>
    </source>
</evidence>
<keyword evidence="2" id="KW-1185">Reference proteome</keyword>
<name>A0ABT6FAC0_9BACT</name>
<protein>
    <submittedName>
        <fullName evidence="1">Transposase</fullName>
    </submittedName>
</protein>
<organism evidence="1 2">
    <name type="scientific">Paludisphaera mucosa</name>
    <dbReference type="NCBI Taxonomy" id="3030827"/>
    <lineage>
        <taxon>Bacteria</taxon>
        <taxon>Pseudomonadati</taxon>
        <taxon>Planctomycetota</taxon>
        <taxon>Planctomycetia</taxon>
        <taxon>Isosphaerales</taxon>
        <taxon>Isosphaeraceae</taxon>
        <taxon>Paludisphaera</taxon>
    </lineage>
</organism>
<sequence length="102" mass="11563">MALARAALTVACETLPAYSSKFSRKDFTQHQLFAMLAVRRFLKLDYRGLEVLLREWAELREALGLRKVPDHSTIQKAARRLLATDAPVLGWFGPPRSPRRAA</sequence>
<dbReference type="RefSeq" id="WP_277860829.1">
    <property type="nucleotide sequence ID" value="NZ_JARRAG010000002.1"/>
</dbReference>
<accession>A0ABT6FAC0</accession>
<gene>
    <name evidence="1" type="ORF">PZE19_11865</name>
</gene>
<evidence type="ECO:0000313" key="1">
    <source>
        <dbReference type="EMBL" id="MDG3004472.1"/>
    </source>
</evidence>
<dbReference type="Proteomes" id="UP001216907">
    <property type="component" value="Unassembled WGS sequence"/>
</dbReference>
<proteinExistence type="predicted"/>